<dbReference type="GO" id="GO:0019350">
    <property type="term" value="P:teichoic acid biosynthetic process"/>
    <property type="evidence" value="ECO:0007669"/>
    <property type="project" value="UniProtKB-KW"/>
</dbReference>
<evidence type="ECO:0000256" key="1">
    <source>
        <dbReference type="ARBA" id="ARBA00004202"/>
    </source>
</evidence>
<dbReference type="GO" id="GO:0047355">
    <property type="term" value="F:CDP-glycerol glycerophosphotransferase activity"/>
    <property type="evidence" value="ECO:0007669"/>
    <property type="project" value="InterPro"/>
</dbReference>
<evidence type="ECO:0000256" key="2">
    <source>
        <dbReference type="ARBA" id="ARBA00010488"/>
    </source>
</evidence>
<comment type="subcellular location">
    <subcellularLocation>
        <location evidence="1">Cell membrane</location>
        <topology evidence="1">Peripheral membrane protein</topology>
    </subcellularLocation>
</comment>
<dbReference type="EMBL" id="QSUL01000013">
    <property type="protein sequence ID" value="RGN32677.1"/>
    <property type="molecule type" value="Genomic_DNA"/>
</dbReference>
<reference evidence="7 8" key="1">
    <citation type="submission" date="2018-08" db="EMBL/GenBank/DDBJ databases">
        <title>A genome reference for cultivated species of the human gut microbiota.</title>
        <authorList>
            <person name="Zou Y."/>
            <person name="Xue W."/>
            <person name="Luo G."/>
        </authorList>
    </citation>
    <scope>NUCLEOTIDE SEQUENCE [LARGE SCALE GENOMIC DNA]</scope>
    <source>
        <strain evidence="7 8">OM05-15BH</strain>
    </source>
</reference>
<gene>
    <name evidence="7" type="ORF">DXB65_18110</name>
</gene>
<keyword evidence="4 7" id="KW-0808">Transferase</keyword>
<dbReference type="InterPro" id="IPR007554">
    <property type="entry name" value="Glycerophosphate_synth"/>
</dbReference>
<dbReference type="Gene3D" id="3.40.50.12580">
    <property type="match status" value="1"/>
</dbReference>
<evidence type="ECO:0000313" key="7">
    <source>
        <dbReference type="EMBL" id="RGN32677.1"/>
    </source>
</evidence>
<evidence type="ECO:0000256" key="5">
    <source>
        <dbReference type="ARBA" id="ARBA00022944"/>
    </source>
</evidence>
<name>A0A3E5B4Z1_9BACE</name>
<keyword evidence="6" id="KW-0472">Membrane</keyword>
<evidence type="ECO:0000313" key="8">
    <source>
        <dbReference type="Proteomes" id="UP000260983"/>
    </source>
</evidence>
<dbReference type="InterPro" id="IPR043149">
    <property type="entry name" value="TagF_N"/>
</dbReference>
<dbReference type="Proteomes" id="UP000260983">
    <property type="component" value="Unassembled WGS sequence"/>
</dbReference>
<dbReference type="AlphaFoldDB" id="A0A3E5B4Z1"/>
<comment type="similarity">
    <text evidence="2">Belongs to the CDP-glycerol glycerophosphotransferase family.</text>
</comment>
<dbReference type="Gene3D" id="3.40.50.11820">
    <property type="match status" value="1"/>
</dbReference>
<dbReference type="InterPro" id="IPR043148">
    <property type="entry name" value="TagF_C"/>
</dbReference>
<dbReference type="InterPro" id="IPR051612">
    <property type="entry name" value="Teichoic_Acid_Biosynth"/>
</dbReference>
<proteinExistence type="inferred from homology"/>
<dbReference type="PANTHER" id="PTHR37316:SF3">
    <property type="entry name" value="TEICHOIC ACID GLYCEROL-PHOSPHATE TRANSFERASE"/>
    <property type="match status" value="1"/>
</dbReference>
<keyword evidence="3" id="KW-1003">Cell membrane</keyword>
<evidence type="ECO:0000256" key="3">
    <source>
        <dbReference type="ARBA" id="ARBA00022475"/>
    </source>
</evidence>
<accession>A0A3E5B4Z1</accession>
<sequence length="392" mass="46148">MRKELKSFIKHTRLAYNIYYVLGSLGLRVLKYIVRTDSQLILFVSYSGKKYEDSPRVIFESMLFDERFKNYRLVWAFEEPANFNVERARKVKIDTLQYFLIALKARCWITNVAMERGLSFKGRRTFYFNTWHGSPIKKIGSDVNIENGAFQTNLKQFPLDVMLAQSEYDAAIYRRVFNLPAHVVKIEGFPRNDYLLNYEKNKLGQIRTALKIPANKKVILYAPTFREYVADADGNYLMTPPLDLMSCEQKLSNDYVILIKAHSAIGQSLKLKNNGFVYDVSDYTDLNELLIISDILISDYSSIFFDYSLLRRPMICFGYDYYEFIEKRGCYIDLKREFSESFVESEEELIRLLLTMDYERLIKQSEKIQEKFVQCTKNATCNSLRIIWDNIK</sequence>
<dbReference type="PANTHER" id="PTHR37316">
    <property type="entry name" value="TEICHOIC ACID GLYCEROL-PHOSPHATE PRIMASE"/>
    <property type="match status" value="1"/>
</dbReference>
<dbReference type="RefSeq" id="WP_117725090.1">
    <property type="nucleotide sequence ID" value="NZ_QSUL01000013.1"/>
</dbReference>
<keyword evidence="5" id="KW-0777">Teichoic acid biosynthesis</keyword>
<dbReference type="SUPFAM" id="SSF53756">
    <property type="entry name" value="UDP-Glycosyltransferase/glycogen phosphorylase"/>
    <property type="match status" value="1"/>
</dbReference>
<protein>
    <submittedName>
        <fullName evidence="7">CDP-glycerol--poly(Glycerophosphate) glycerophosphotransferase</fullName>
    </submittedName>
</protein>
<comment type="caution">
    <text evidence="7">The sequence shown here is derived from an EMBL/GenBank/DDBJ whole genome shotgun (WGS) entry which is preliminary data.</text>
</comment>
<dbReference type="Pfam" id="PF04464">
    <property type="entry name" value="Glyphos_transf"/>
    <property type="match status" value="1"/>
</dbReference>
<evidence type="ECO:0000256" key="4">
    <source>
        <dbReference type="ARBA" id="ARBA00022679"/>
    </source>
</evidence>
<evidence type="ECO:0000256" key="6">
    <source>
        <dbReference type="ARBA" id="ARBA00023136"/>
    </source>
</evidence>
<organism evidence="7 8">
    <name type="scientific">Bacteroides oleiciplenus</name>
    <dbReference type="NCBI Taxonomy" id="626931"/>
    <lineage>
        <taxon>Bacteria</taxon>
        <taxon>Pseudomonadati</taxon>
        <taxon>Bacteroidota</taxon>
        <taxon>Bacteroidia</taxon>
        <taxon>Bacteroidales</taxon>
        <taxon>Bacteroidaceae</taxon>
        <taxon>Bacteroides</taxon>
    </lineage>
</organism>
<dbReference type="GO" id="GO:0005886">
    <property type="term" value="C:plasma membrane"/>
    <property type="evidence" value="ECO:0007669"/>
    <property type="project" value="UniProtKB-SubCell"/>
</dbReference>